<evidence type="ECO:0000313" key="8">
    <source>
        <dbReference type="EMBL" id="TWU26038.1"/>
    </source>
</evidence>
<dbReference type="GO" id="GO:0046983">
    <property type="term" value="F:protein dimerization activity"/>
    <property type="evidence" value="ECO:0007669"/>
    <property type="project" value="InterPro"/>
</dbReference>
<dbReference type="Gene3D" id="3.40.50.150">
    <property type="entry name" value="Vaccinia Virus protein VP39"/>
    <property type="match status" value="1"/>
</dbReference>
<feature type="compositionally biased region" description="Polar residues" evidence="4">
    <location>
        <begin position="391"/>
        <end position="402"/>
    </location>
</feature>
<dbReference type="GO" id="GO:0032259">
    <property type="term" value="P:methylation"/>
    <property type="evidence" value="ECO:0007669"/>
    <property type="project" value="UniProtKB-KW"/>
</dbReference>
<dbReference type="CDD" id="cd02440">
    <property type="entry name" value="AdoMet_MTases"/>
    <property type="match status" value="1"/>
</dbReference>
<dbReference type="OrthoDB" id="9766840at2"/>
<keyword evidence="9" id="KW-1185">Reference proteome</keyword>
<dbReference type="InterPro" id="IPR016461">
    <property type="entry name" value="COMT-like"/>
</dbReference>
<gene>
    <name evidence="8" type="primary">luxA</name>
    <name evidence="8" type="ORF">Pla144_32550</name>
</gene>
<protein>
    <submittedName>
        <fullName evidence="8">Alkanal monooxygenase alpha chain</fullName>
        <ecNumber evidence="8">1.14.14.3</ecNumber>
    </submittedName>
</protein>
<dbReference type="InterPro" id="IPR036661">
    <property type="entry name" value="Luciferase-like_sf"/>
</dbReference>
<sequence>MSTDDIGLLSPLPQVTSRRRLPTLARRFLMQFGFCYIPDYYEHLHGSYSAWYRRLLHEWGTADALGYDALWIAEHRFAGYAFCSTPVVAQAIADRTEQIRIGTAVSLISQRHPVLTAEDWAAVDLLSNGRLNFGIGRGIFAYDFGAVGVPSSESRERFQEAWEVIRRLWTEEHVTHSGKFWSFEDHTLGPRPLQQPTPPVYVACIATPESYQWAGEQGCHLMIAPFLLKSTSQQVEYLDLYRESLAKAGHDVSNFQILGNYHLALVEDERQSEQIDGHIFKYLNFLNSIQTNQKQHLDTTHYAAYESGETLWKDAQELRDNRAVTGTPQQCIDRIEELSAACGLTGWMFHINYGGVPHERVIDQMHMFAEEVMPKFKAMPSCKKTEDNSRRQSLSLTPSTPERTAAASARRITELATSYTRSCVLFAANKLDIFTLIGGSGRSSGEVARQLAANPRSIERLLDSCTSLGLLSKQAEGYHLTADSRKHLDRSSPNSIADWVAHWADMMVKGNWQELAELVRAGKPLDLDWSKFGFDNRRPSIQNWIDGMHQMALAGHADIVSKVEPLNGAAKLLDVGGGPGTYSIVMCRHYPELQATVLDSTEVSDVGCEIVRREGLDGRVRFRIGDFCTENLQENYDVILLSNVLHMVDEPGAMAMLKNAHRHLTEQGILLVQEWMVSDDGTASTLSTLFNLHMLINPNGDLYRWGQLRQMIEHAGFAVTQSLETGGVYDVIVAKKSKP</sequence>
<dbReference type="InterPro" id="IPR036388">
    <property type="entry name" value="WH-like_DNA-bd_sf"/>
</dbReference>
<dbReference type="Pfam" id="PF00296">
    <property type="entry name" value="Bac_luciferase"/>
    <property type="match status" value="1"/>
</dbReference>
<dbReference type="InterPro" id="IPR001077">
    <property type="entry name" value="COMT_C"/>
</dbReference>
<dbReference type="GO" id="GO:0047646">
    <property type="term" value="F:alkanal monooxygenase (FMN-linked) activity"/>
    <property type="evidence" value="ECO:0007669"/>
    <property type="project" value="UniProtKB-EC"/>
</dbReference>
<dbReference type="InterPro" id="IPR029063">
    <property type="entry name" value="SAM-dependent_MTases_sf"/>
</dbReference>
<feature type="region of interest" description="Disordered" evidence="4">
    <location>
        <begin position="380"/>
        <end position="405"/>
    </location>
</feature>
<evidence type="ECO:0000259" key="6">
    <source>
        <dbReference type="Pfam" id="PF00891"/>
    </source>
</evidence>
<dbReference type="SUPFAM" id="SSF53335">
    <property type="entry name" value="S-adenosyl-L-methionine-dependent methyltransferases"/>
    <property type="match status" value="1"/>
</dbReference>
<dbReference type="PANTHER" id="PTHR30137">
    <property type="entry name" value="LUCIFERASE-LIKE MONOOXYGENASE"/>
    <property type="match status" value="1"/>
</dbReference>
<feature type="domain" description="Luciferase-like" evidence="5">
    <location>
        <begin position="51"/>
        <end position="340"/>
    </location>
</feature>
<dbReference type="AlphaFoldDB" id="A0A5C6CNS6"/>
<dbReference type="GO" id="GO:0005829">
    <property type="term" value="C:cytosol"/>
    <property type="evidence" value="ECO:0007669"/>
    <property type="project" value="TreeGrafter"/>
</dbReference>
<evidence type="ECO:0000259" key="5">
    <source>
        <dbReference type="Pfam" id="PF00296"/>
    </source>
</evidence>
<dbReference type="Pfam" id="PF00891">
    <property type="entry name" value="Methyltransf_2"/>
    <property type="match status" value="1"/>
</dbReference>
<evidence type="ECO:0000256" key="2">
    <source>
        <dbReference type="ARBA" id="ARBA00022679"/>
    </source>
</evidence>
<dbReference type="Gene3D" id="1.10.10.10">
    <property type="entry name" value="Winged helix-like DNA-binding domain superfamily/Winged helix DNA-binding domain"/>
    <property type="match status" value="1"/>
</dbReference>
<evidence type="ECO:0000313" key="9">
    <source>
        <dbReference type="Proteomes" id="UP000318437"/>
    </source>
</evidence>
<dbReference type="InterPro" id="IPR012967">
    <property type="entry name" value="COMT_dimerisation"/>
</dbReference>
<keyword evidence="8" id="KW-0503">Monooxygenase</keyword>
<dbReference type="EMBL" id="SJPS01000004">
    <property type="protein sequence ID" value="TWU26038.1"/>
    <property type="molecule type" value="Genomic_DNA"/>
</dbReference>
<feature type="domain" description="O-methyltransferase dimerisation" evidence="7">
    <location>
        <begin position="414"/>
        <end position="488"/>
    </location>
</feature>
<dbReference type="RefSeq" id="WP_146451589.1">
    <property type="nucleotide sequence ID" value="NZ_SJPS01000004.1"/>
</dbReference>
<dbReference type="Proteomes" id="UP000318437">
    <property type="component" value="Unassembled WGS sequence"/>
</dbReference>
<dbReference type="InterPro" id="IPR036390">
    <property type="entry name" value="WH_DNA-bd_sf"/>
</dbReference>
<keyword evidence="1" id="KW-0489">Methyltransferase</keyword>
<reference evidence="8 9" key="1">
    <citation type="submission" date="2019-02" db="EMBL/GenBank/DDBJ databases">
        <title>Deep-cultivation of Planctomycetes and their phenomic and genomic characterization uncovers novel biology.</title>
        <authorList>
            <person name="Wiegand S."/>
            <person name="Jogler M."/>
            <person name="Boedeker C."/>
            <person name="Pinto D."/>
            <person name="Vollmers J."/>
            <person name="Rivas-Marin E."/>
            <person name="Kohn T."/>
            <person name="Peeters S.H."/>
            <person name="Heuer A."/>
            <person name="Rast P."/>
            <person name="Oberbeckmann S."/>
            <person name="Bunk B."/>
            <person name="Jeske O."/>
            <person name="Meyerdierks A."/>
            <person name="Storesund J.E."/>
            <person name="Kallscheuer N."/>
            <person name="Luecker S."/>
            <person name="Lage O.M."/>
            <person name="Pohl T."/>
            <person name="Merkel B.J."/>
            <person name="Hornburger P."/>
            <person name="Mueller R.-W."/>
            <person name="Bruemmer F."/>
            <person name="Labrenz M."/>
            <person name="Spormann A.M."/>
            <person name="Op Den Camp H."/>
            <person name="Overmann J."/>
            <person name="Amann R."/>
            <person name="Jetten M.S.M."/>
            <person name="Mascher T."/>
            <person name="Medema M.H."/>
            <person name="Devos D.P."/>
            <person name="Kaster A.-K."/>
            <person name="Ovreas L."/>
            <person name="Rohde M."/>
            <person name="Galperin M.Y."/>
            <person name="Jogler C."/>
        </authorList>
    </citation>
    <scope>NUCLEOTIDE SEQUENCE [LARGE SCALE GENOMIC DNA]</scope>
    <source>
        <strain evidence="8 9">Pla144</strain>
    </source>
</reference>
<dbReference type="SUPFAM" id="SSF51679">
    <property type="entry name" value="Bacterial luciferase-like"/>
    <property type="match status" value="1"/>
</dbReference>
<dbReference type="Pfam" id="PF08100">
    <property type="entry name" value="Dimerisation"/>
    <property type="match status" value="1"/>
</dbReference>
<dbReference type="GO" id="GO:0008171">
    <property type="term" value="F:O-methyltransferase activity"/>
    <property type="evidence" value="ECO:0007669"/>
    <property type="project" value="InterPro"/>
</dbReference>
<feature type="domain" description="O-methyltransferase C-terminal" evidence="6">
    <location>
        <begin position="512"/>
        <end position="717"/>
    </location>
</feature>
<dbReference type="SUPFAM" id="SSF46785">
    <property type="entry name" value="Winged helix' DNA-binding domain"/>
    <property type="match status" value="1"/>
</dbReference>
<keyword evidence="2" id="KW-0808">Transferase</keyword>
<dbReference type="EC" id="1.14.14.3" evidence="8"/>
<evidence type="ECO:0000256" key="3">
    <source>
        <dbReference type="ARBA" id="ARBA00022691"/>
    </source>
</evidence>
<evidence type="ECO:0000256" key="1">
    <source>
        <dbReference type="ARBA" id="ARBA00022603"/>
    </source>
</evidence>
<dbReference type="PANTHER" id="PTHR30137:SF6">
    <property type="entry name" value="LUCIFERASE-LIKE MONOOXYGENASE"/>
    <property type="match status" value="1"/>
</dbReference>
<comment type="caution">
    <text evidence="8">The sequence shown here is derived from an EMBL/GenBank/DDBJ whole genome shotgun (WGS) entry which is preliminary data.</text>
</comment>
<dbReference type="Gene3D" id="3.20.20.30">
    <property type="entry name" value="Luciferase-like domain"/>
    <property type="match status" value="1"/>
</dbReference>
<proteinExistence type="predicted"/>
<evidence type="ECO:0000259" key="7">
    <source>
        <dbReference type="Pfam" id="PF08100"/>
    </source>
</evidence>
<accession>A0A5C6CNS6</accession>
<organism evidence="8 9">
    <name type="scientific">Bythopirellula polymerisocia</name>
    <dbReference type="NCBI Taxonomy" id="2528003"/>
    <lineage>
        <taxon>Bacteria</taxon>
        <taxon>Pseudomonadati</taxon>
        <taxon>Planctomycetota</taxon>
        <taxon>Planctomycetia</taxon>
        <taxon>Pirellulales</taxon>
        <taxon>Lacipirellulaceae</taxon>
        <taxon>Bythopirellula</taxon>
    </lineage>
</organism>
<dbReference type="PROSITE" id="PS51683">
    <property type="entry name" value="SAM_OMT_II"/>
    <property type="match status" value="1"/>
</dbReference>
<evidence type="ECO:0000256" key="4">
    <source>
        <dbReference type="SAM" id="MobiDB-lite"/>
    </source>
</evidence>
<keyword evidence="3" id="KW-0949">S-adenosyl-L-methionine</keyword>
<name>A0A5C6CNS6_9BACT</name>
<dbReference type="InterPro" id="IPR011251">
    <property type="entry name" value="Luciferase-like_dom"/>
</dbReference>
<dbReference type="InterPro" id="IPR050766">
    <property type="entry name" value="Bact_Lucif_Oxidored"/>
</dbReference>
<keyword evidence="8" id="KW-0560">Oxidoreductase</keyword>